<dbReference type="Gene3D" id="3.40.50.300">
    <property type="entry name" value="P-loop containing nucleotide triphosphate hydrolases"/>
    <property type="match status" value="1"/>
</dbReference>
<keyword evidence="8" id="KW-0067">ATP-binding</keyword>
<evidence type="ECO:0000313" key="15">
    <source>
        <dbReference type="EMBL" id="UOB18921.1"/>
    </source>
</evidence>
<dbReference type="InterPro" id="IPR035907">
    <property type="entry name" value="Hppk_sf"/>
</dbReference>
<evidence type="ECO:0000259" key="13">
    <source>
        <dbReference type="Pfam" id="PF01288"/>
    </source>
</evidence>
<dbReference type="Pfam" id="PF01288">
    <property type="entry name" value="HPPK"/>
    <property type="match status" value="1"/>
</dbReference>
<evidence type="ECO:0000256" key="7">
    <source>
        <dbReference type="ARBA" id="ARBA00022777"/>
    </source>
</evidence>
<evidence type="ECO:0000256" key="9">
    <source>
        <dbReference type="ARBA" id="ARBA00022909"/>
    </source>
</evidence>
<dbReference type="SUPFAM" id="SSF55083">
    <property type="entry name" value="6-hydroxymethyl-7,8-dihydropterin pyrophosphokinase, HPPK"/>
    <property type="match status" value="1"/>
</dbReference>
<evidence type="ECO:0000256" key="11">
    <source>
        <dbReference type="ARBA" id="ARBA00029766"/>
    </source>
</evidence>
<dbReference type="Pfam" id="PF01712">
    <property type="entry name" value="dNK"/>
    <property type="match status" value="1"/>
</dbReference>
<evidence type="ECO:0000256" key="2">
    <source>
        <dbReference type="ARBA" id="ARBA00005810"/>
    </source>
</evidence>
<comment type="pathway">
    <text evidence="1">Cofactor biosynthesis; tetrahydrofolate biosynthesis; 2-amino-4-hydroxy-6-hydroxymethyl-7,8-dihydropteridine diphosphate from 7,8-dihydroneopterin triphosphate: step 4/4.</text>
</comment>
<dbReference type="InterPro" id="IPR027417">
    <property type="entry name" value="P-loop_NTPase"/>
</dbReference>
<dbReference type="CDD" id="cd01673">
    <property type="entry name" value="dNK"/>
    <property type="match status" value="1"/>
</dbReference>
<comment type="function">
    <text evidence="10">Catalyzes the transfer of pyrophosphate from adenosine triphosphate (ATP) to 6-hydroxymethyl-7,8-dihydropterin, an enzymatic step in folate biosynthesis pathway.</text>
</comment>
<dbReference type="KEGG" id="fbm:MQE35_06395"/>
<accession>A0A9E7A307</accession>
<dbReference type="GO" id="GO:0003848">
    <property type="term" value="F:2-amino-4-hydroxy-6-hydroxymethyldihydropteridine diphosphokinase activity"/>
    <property type="evidence" value="ECO:0007669"/>
    <property type="project" value="UniProtKB-EC"/>
</dbReference>
<sequence length="380" mass="44382">MNYLKRAYLSLGSNVGNKIENLQNAVENLQKNAGQVVLFSKVYQTPSWGFKSDDFLNACIAVDTALQPQELLEVILNTEEKLGRIRNVDEGYTARSIDIDILFYDNELINEPDLIVPHPHIEKRKFVLKPLNDIAFGYVHPAFKKTISQLLSECNDDSVIKPTSLSLKPIKKRSFSHLNFIAIEGNIGAGKTTLANKIARDFNGKLILERFADNPFLPKFYADMSRYAFPLEMSFLADRYQQFMEDTSQLDLFKDFMVSDYEIFKSLVFAKITLQEEEFKLYRKLFNLMYKEVRKPDVYVFLYQNTERLLQNIKFRNRDYEQSIQPDYLEAINQGYIDFIKSYSGLNSLIIDISELDFVKNQSDYYYIIDKIYNFYNNTN</sequence>
<comment type="similarity">
    <text evidence="2">Belongs to the HPPK family.</text>
</comment>
<evidence type="ECO:0000256" key="8">
    <source>
        <dbReference type="ARBA" id="ARBA00022840"/>
    </source>
</evidence>
<gene>
    <name evidence="15" type="primary">folK</name>
    <name evidence="15" type="ORF">MQE35_06395</name>
</gene>
<feature type="domain" description="7,8-dihydro-6-hydroxymethylpterin-pyrophosphokinase" evidence="13">
    <location>
        <begin position="8"/>
        <end position="135"/>
    </location>
</feature>
<keyword evidence="7" id="KW-0418">Kinase</keyword>
<reference evidence="15" key="1">
    <citation type="submission" date="2022-03" db="EMBL/GenBank/DDBJ databases">
        <title>Description of Abyssus ytuae gen. nov., sp. nov., a novel member of the family Flavobacteriaceae isolated from the sediment of Mariana Trench.</title>
        <authorList>
            <person name="Zhang J."/>
            <person name="Xu X."/>
        </authorList>
    </citation>
    <scope>NUCLEOTIDE SEQUENCE</scope>
    <source>
        <strain evidence="15">MT3330</strain>
    </source>
</reference>
<evidence type="ECO:0000256" key="12">
    <source>
        <dbReference type="ARBA" id="ARBA00033413"/>
    </source>
</evidence>
<dbReference type="PANTHER" id="PTHR43071">
    <property type="entry name" value="2-AMINO-4-HYDROXY-6-HYDROXYMETHYLDIHYDROPTERIDINE PYROPHOSPHOKINASE"/>
    <property type="match status" value="1"/>
</dbReference>
<protein>
    <recommendedName>
        <fullName evidence="4">2-amino-4-hydroxy-6-hydroxymethyldihydropteridine pyrophosphokinase</fullName>
        <ecNumber evidence="3">2.7.6.3</ecNumber>
    </recommendedName>
    <alternativeName>
        <fullName evidence="11">6-hydroxymethyl-7,8-dihydropterin pyrophosphokinase</fullName>
    </alternativeName>
    <alternativeName>
        <fullName evidence="12">7,8-dihydro-6-hydroxymethylpterin-pyrophosphokinase</fullName>
    </alternativeName>
</protein>
<evidence type="ECO:0000259" key="14">
    <source>
        <dbReference type="Pfam" id="PF01712"/>
    </source>
</evidence>
<dbReference type="InterPro" id="IPR000550">
    <property type="entry name" value="Hppk"/>
</dbReference>
<name>A0A9E7A307_9FLAO</name>
<keyword evidence="5 15" id="KW-0808">Transferase</keyword>
<dbReference type="SUPFAM" id="SSF52540">
    <property type="entry name" value="P-loop containing nucleoside triphosphate hydrolases"/>
    <property type="match status" value="1"/>
</dbReference>
<evidence type="ECO:0000256" key="6">
    <source>
        <dbReference type="ARBA" id="ARBA00022741"/>
    </source>
</evidence>
<dbReference type="RefSeq" id="WP_255845538.1">
    <property type="nucleotide sequence ID" value="NZ_CP094358.1"/>
</dbReference>
<dbReference type="Gene3D" id="3.30.70.560">
    <property type="entry name" value="7,8-Dihydro-6-hydroxymethylpterin-pyrophosphokinase HPPK"/>
    <property type="match status" value="1"/>
</dbReference>
<dbReference type="AlphaFoldDB" id="A0A9E7A307"/>
<dbReference type="GO" id="GO:0005524">
    <property type="term" value="F:ATP binding"/>
    <property type="evidence" value="ECO:0007669"/>
    <property type="project" value="UniProtKB-KW"/>
</dbReference>
<evidence type="ECO:0000256" key="4">
    <source>
        <dbReference type="ARBA" id="ARBA00016218"/>
    </source>
</evidence>
<dbReference type="NCBIfam" id="TIGR01498">
    <property type="entry name" value="folK"/>
    <property type="match status" value="1"/>
</dbReference>
<keyword evidence="6" id="KW-0547">Nucleotide-binding</keyword>
<dbReference type="GO" id="GO:0016301">
    <property type="term" value="F:kinase activity"/>
    <property type="evidence" value="ECO:0007669"/>
    <property type="project" value="UniProtKB-KW"/>
</dbReference>
<dbReference type="EC" id="2.7.6.3" evidence="3"/>
<evidence type="ECO:0000256" key="10">
    <source>
        <dbReference type="ARBA" id="ARBA00029409"/>
    </source>
</evidence>
<keyword evidence="16" id="KW-1185">Reference proteome</keyword>
<dbReference type="CDD" id="cd00483">
    <property type="entry name" value="HPPK"/>
    <property type="match status" value="1"/>
</dbReference>
<evidence type="ECO:0000256" key="5">
    <source>
        <dbReference type="ARBA" id="ARBA00022679"/>
    </source>
</evidence>
<evidence type="ECO:0000256" key="1">
    <source>
        <dbReference type="ARBA" id="ARBA00005051"/>
    </source>
</evidence>
<dbReference type="PANTHER" id="PTHR43071:SF1">
    <property type="entry name" value="2-AMINO-4-HYDROXY-6-HYDROXYMETHYLDIHYDROPTERIDINE PYROPHOSPHOKINASE"/>
    <property type="match status" value="1"/>
</dbReference>
<organism evidence="15 16">
    <name type="scientific">Abyssalbus ytuae</name>
    <dbReference type="NCBI Taxonomy" id="2926907"/>
    <lineage>
        <taxon>Bacteria</taxon>
        <taxon>Pseudomonadati</taxon>
        <taxon>Bacteroidota</taxon>
        <taxon>Flavobacteriia</taxon>
        <taxon>Flavobacteriales</taxon>
        <taxon>Flavobacteriaceae</taxon>
        <taxon>Abyssalbus</taxon>
    </lineage>
</organism>
<evidence type="ECO:0000256" key="3">
    <source>
        <dbReference type="ARBA" id="ARBA00013253"/>
    </source>
</evidence>
<proteinExistence type="inferred from homology"/>
<keyword evidence="9" id="KW-0289">Folate biosynthesis</keyword>
<evidence type="ECO:0000313" key="16">
    <source>
        <dbReference type="Proteomes" id="UP000831290"/>
    </source>
</evidence>
<feature type="domain" description="Deoxynucleoside kinase" evidence="14">
    <location>
        <begin position="181"/>
        <end position="375"/>
    </location>
</feature>
<dbReference type="GO" id="GO:0046656">
    <property type="term" value="P:folic acid biosynthetic process"/>
    <property type="evidence" value="ECO:0007669"/>
    <property type="project" value="UniProtKB-KW"/>
</dbReference>
<dbReference type="Proteomes" id="UP000831290">
    <property type="component" value="Chromosome"/>
</dbReference>
<dbReference type="EMBL" id="CP094358">
    <property type="protein sequence ID" value="UOB18921.1"/>
    <property type="molecule type" value="Genomic_DNA"/>
</dbReference>
<dbReference type="InterPro" id="IPR031314">
    <property type="entry name" value="DNK_dom"/>
</dbReference>